<name>A0A8H7MC55_9PLEO</name>
<proteinExistence type="inferred from homology"/>
<evidence type="ECO:0000256" key="6">
    <source>
        <dbReference type="ARBA" id="ARBA00022454"/>
    </source>
</evidence>
<evidence type="ECO:0000256" key="3">
    <source>
        <dbReference type="ARBA" id="ARBA00004629"/>
    </source>
</evidence>
<comment type="similarity">
    <text evidence="4">Belongs to the DASH complex ASK1 family.</text>
</comment>
<evidence type="ECO:0000256" key="12">
    <source>
        <dbReference type="ARBA" id="ARBA00022838"/>
    </source>
</evidence>
<evidence type="ECO:0000256" key="13">
    <source>
        <dbReference type="ARBA" id="ARBA00023212"/>
    </source>
</evidence>
<dbReference type="GO" id="GO:0005874">
    <property type="term" value="C:microtubule"/>
    <property type="evidence" value="ECO:0007669"/>
    <property type="project" value="UniProtKB-KW"/>
</dbReference>
<evidence type="ECO:0000313" key="18">
    <source>
        <dbReference type="EMBL" id="KAF9693171.1"/>
    </source>
</evidence>
<dbReference type="GO" id="GO:0051301">
    <property type="term" value="P:cell division"/>
    <property type="evidence" value="ECO:0007669"/>
    <property type="project" value="UniProtKB-KW"/>
</dbReference>
<feature type="region of interest" description="Disordered" evidence="17">
    <location>
        <begin position="80"/>
        <end position="168"/>
    </location>
</feature>
<protein>
    <recommendedName>
        <fullName evidence="5">DASH complex subunit ASK1</fullName>
    </recommendedName>
</protein>
<dbReference type="InterPro" id="IPR013964">
    <property type="entry name" value="DASH_Ask1"/>
</dbReference>
<feature type="region of interest" description="Disordered" evidence="17">
    <location>
        <begin position="382"/>
        <end position="407"/>
    </location>
</feature>
<feature type="compositionally biased region" description="Acidic residues" evidence="17">
    <location>
        <begin position="155"/>
        <end position="164"/>
    </location>
</feature>
<evidence type="ECO:0000256" key="7">
    <source>
        <dbReference type="ARBA" id="ARBA00022490"/>
    </source>
</evidence>
<evidence type="ECO:0000313" key="19">
    <source>
        <dbReference type="Proteomes" id="UP000651452"/>
    </source>
</evidence>
<keyword evidence="11" id="KW-0159">Chromosome partition</keyword>
<dbReference type="OrthoDB" id="5573898at2759"/>
<dbReference type="EMBL" id="RZGK01000016">
    <property type="protein sequence ID" value="KAF9693171.1"/>
    <property type="molecule type" value="Genomic_DNA"/>
</dbReference>
<keyword evidence="8" id="KW-0132">Cell division</keyword>
<keyword evidence="16" id="KW-0137">Centromere</keyword>
<reference evidence="18" key="2">
    <citation type="submission" date="2020-09" db="EMBL/GenBank/DDBJ databases">
        <title>Reference genome assembly for Australian Ascochyta lentis isolate Al4.</title>
        <authorList>
            <person name="Lee R.C."/>
            <person name="Farfan-Caceres L.M."/>
            <person name="Debler J.W."/>
            <person name="Williams A.H."/>
            <person name="Henares B.M."/>
        </authorList>
    </citation>
    <scope>NUCLEOTIDE SEQUENCE</scope>
    <source>
        <strain evidence="18">Al4</strain>
    </source>
</reference>
<evidence type="ECO:0000256" key="15">
    <source>
        <dbReference type="ARBA" id="ARBA00023306"/>
    </source>
</evidence>
<keyword evidence="9" id="KW-0493">Microtubule</keyword>
<gene>
    <name evidence="18" type="ORF">EKO04_008894</name>
</gene>
<dbReference type="Proteomes" id="UP000651452">
    <property type="component" value="Unassembled WGS sequence"/>
</dbReference>
<evidence type="ECO:0000256" key="11">
    <source>
        <dbReference type="ARBA" id="ARBA00022829"/>
    </source>
</evidence>
<dbReference type="PANTHER" id="PTHR28200">
    <property type="entry name" value="DASH COMPLEX SUBUNIT ASK1"/>
    <property type="match status" value="1"/>
</dbReference>
<evidence type="ECO:0000256" key="17">
    <source>
        <dbReference type="SAM" id="MobiDB-lite"/>
    </source>
</evidence>
<comment type="subcellular location">
    <subcellularLocation>
        <location evidence="3">Chromosome</location>
        <location evidence="3">Centromere</location>
        <location evidence="3">Kinetochore</location>
    </subcellularLocation>
    <subcellularLocation>
        <location evidence="2">Cytoplasm</location>
        <location evidence="2">Cytoskeleton</location>
        <location evidence="2">Spindle</location>
    </subcellularLocation>
    <subcellularLocation>
        <location evidence="1">Nucleus</location>
    </subcellularLocation>
</comment>
<feature type="region of interest" description="Disordered" evidence="17">
    <location>
        <begin position="180"/>
        <end position="230"/>
    </location>
</feature>
<comment type="caution">
    <text evidence="18">The sequence shown here is derived from an EMBL/GenBank/DDBJ whole genome shotgun (WGS) entry which is preliminary data.</text>
</comment>
<dbReference type="GO" id="GO:0044732">
    <property type="term" value="C:mitotic spindle pole body"/>
    <property type="evidence" value="ECO:0007669"/>
    <property type="project" value="TreeGrafter"/>
</dbReference>
<evidence type="ECO:0000256" key="14">
    <source>
        <dbReference type="ARBA" id="ARBA00023242"/>
    </source>
</evidence>
<keyword evidence="10" id="KW-0498">Mitosis</keyword>
<evidence type="ECO:0000256" key="4">
    <source>
        <dbReference type="ARBA" id="ARBA00010731"/>
    </source>
</evidence>
<evidence type="ECO:0000256" key="1">
    <source>
        <dbReference type="ARBA" id="ARBA00004123"/>
    </source>
</evidence>
<keyword evidence="6" id="KW-0158">Chromosome</keyword>
<keyword evidence="7" id="KW-0963">Cytoplasm</keyword>
<evidence type="ECO:0000256" key="5">
    <source>
        <dbReference type="ARBA" id="ARBA00014520"/>
    </source>
</evidence>
<keyword evidence="15" id="KW-0131">Cell cycle</keyword>
<sequence length="407" mass="44785">MAPNRNLSLTEELEKLEQSITLTLQEIDHNFSRAHRIVTTGILPIIEQYGKHSEAVWEGSKFWKQFFEASANVSLSGYEAPQEDSIAQDDTQESETYEDEETVTGDATREGAVTPQRATSSHGEPEDTMTLDSPSMGHSTPGMPRSLRKGRNGDGEELDAEEEAPQFAGLSSPYEALRQELEGGPQGSRTPRFEPVTPGKSQALPDMMGFDSSPFVQPTTSKKPHFNQDPLMHRVLDKTFRVQATPLISPRKYKPTGAFTPSTAHHAAPTPRGAAATSRLPKWDDSSPPSSPAPQLRADIFSPMKTPRTPGVSIQTPAKGKQPMSAARDQDYVDYSDDDELDFSPPKTIQFHIPQTKLLQTPAREASRRIVDDLLMTAGGDFTDTTSGMEDDSPSVVRRQVDLDDSF</sequence>
<evidence type="ECO:0000256" key="2">
    <source>
        <dbReference type="ARBA" id="ARBA00004186"/>
    </source>
</evidence>
<feature type="region of interest" description="Disordered" evidence="17">
    <location>
        <begin position="251"/>
        <end position="328"/>
    </location>
</feature>
<accession>A0A8H7MC55</accession>
<evidence type="ECO:0000256" key="10">
    <source>
        <dbReference type="ARBA" id="ARBA00022776"/>
    </source>
</evidence>
<dbReference type="Pfam" id="PF08655">
    <property type="entry name" value="DASH_Ask1"/>
    <property type="match status" value="1"/>
</dbReference>
<organism evidence="18 19">
    <name type="scientific">Ascochyta lentis</name>
    <dbReference type="NCBI Taxonomy" id="205686"/>
    <lineage>
        <taxon>Eukaryota</taxon>
        <taxon>Fungi</taxon>
        <taxon>Dikarya</taxon>
        <taxon>Ascomycota</taxon>
        <taxon>Pezizomycotina</taxon>
        <taxon>Dothideomycetes</taxon>
        <taxon>Pleosporomycetidae</taxon>
        <taxon>Pleosporales</taxon>
        <taxon>Pleosporineae</taxon>
        <taxon>Didymellaceae</taxon>
        <taxon>Ascochyta</taxon>
    </lineage>
</organism>
<dbReference type="GO" id="GO:0072686">
    <property type="term" value="C:mitotic spindle"/>
    <property type="evidence" value="ECO:0007669"/>
    <property type="project" value="InterPro"/>
</dbReference>
<keyword evidence="14" id="KW-0539">Nucleus</keyword>
<keyword evidence="12" id="KW-0995">Kinetochore</keyword>
<reference evidence="18" key="1">
    <citation type="submission" date="2018-12" db="EMBL/GenBank/DDBJ databases">
        <authorList>
            <person name="Syme R.A."/>
            <person name="Farfan-Caceres L."/>
            <person name="Lichtenzveig J."/>
        </authorList>
    </citation>
    <scope>NUCLEOTIDE SEQUENCE</scope>
    <source>
        <strain evidence="18">Al4</strain>
    </source>
</reference>
<keyword evidence="19" id="KW-1185">Reference proteome</keyword>
<keyword evidence="13" id="KW-0206">Cytoskeleton</keyword>
<dbReference type="PANTHER" id="PTHR28200:SF1">
    <property type="entry name" value="DASH COMPLEX SUBUNIT ASK1"/>
    <property type="match status" value="1"/>
</dbReference>
<dbReference type="GO" id="GO:0042729">
    <property type="term" value="C:DASH complex"/>
    <property type="evidence" value="ECO:0007669"/>
    <property type="project" value="InterPro"/>
</dbReference>
<feature type="compositionally biased region" description="Acidic residues" evidence="17">
    <location>
        <begin position="86"/>
        <end position="103"/>
    </location>
</feature>
<dbReference type="GO" id="GO:0008608">
    <property type="term" value="P:attachment of spindle microtubules to kinetochore"/>
    <property type="evidence" value="ECO:0007669"/>
    <property type="project" value="InterPro"/>
</dbReference>
<dbReference type="AlphaFoldDB" id="A0A8H7MC55"/>
<evidence type="ECO:0000256" key="8">
    <source>
        <dbReference type="ARBA" id="ARBA00022618"/>
    </source>
</evidence>
<evidence type="ECO:0000256" key="16">
    <source>
        <dbReference type="ARBA" id="ARBA00023328"/>
    </source>
</evidence>
<evidence type="ECO:0000256" key="9">
    <source>
        <dbReference type="ARBA" id="ARBA00022701"/>
    </source>
</evidence>